<evidence type="ECO:0000256" key="1">
    <source>
        <dbReference type="SAM" id="Phobius"/>
    </source>
</evidence>
<keyword evidence="1" id="KW-0472">Membrane</keyword>
<name>G9A599_SINF1</name>
<organism evidence="3 4">
    <name type="scientific">Sinorhizobium fredii (strain HH103)</name>
    <dbReference type="NCBI Taxonomy" id="1117943"/>
    <lineage>
        <taxon>Bacteria</taxon>
        <taxon>Pseudomonadati</taxon>
        <taxon>Pseudomonadota</taxon>
        <taxon>Alphaproteobacteria</taxon>
        <taxon>Hyphomicrobiales</taxon>
        <taxon>Rhizobiaceae</taxon>
        <taxon>Sinorhizobium/Ensifer group</taxon>
        <taxon>Sinorhizobium</taxon>
    </lineage>
</organism>
<dbReference type="eggNOG" id="COG2717">
    <property type="taxonomic scope" value="Bacteria"/>
</dbReference>
<proteinExistence type="predicted"/>
<accession>G9A599</accession>
<dbReference type="Proteomes" id="UP000007735">
    <property type="component" value="Chromosome"/>
</dbReference>
<sequence length="223" mass="25280">MQLGVVLLREGHVGENVFFGIIHDGGELGTFGRIWSATARHWALAASGVSWAKAVAIRAGTHCPVRLQLMLDEFFALGIWTGWAFAILIPLALTSNDWSQRLLLSRWKQRQRLVYAAAALAVFHWIFVHNSAAAALVHFLPLVALEAYRIWRLSPGGKMRMRPLEAQMKREGWSVRRIKEDGGCYEAYDTTPEGQRVEAYFHPVTLEKLLVSRRGEILFRKEN</sequence>
<keyword evidence="1" id="KW-1133">Transmembrane helix</keyword>
<reference evidence="3 4" key="1">
    <citation type="journal article" date="2012" name="J. Bacteriol.">
        <title>Genome sequence of the soybean symbiont Sinorhizobium fredii HH103.</title>
        <authorList>
            <person name="Weidner S."/>
            <person name="Becker A."/>
            <person name="Bonilla I."/>
            <person name="Jaenicke S."/>
            <person name="Lloret J."/>
            <person name="Margaret I."/>
            <person name="Puhler A."/>
            <person name="Ruiz-Sainz J.E."/>
            <person name="Schneiker-Bekel S."/>
            <person name="Szczepanowski R."/>
            <person name="Vinardell J.M."/>
            <person name="Zehner S."/>
            <person name="Gottfert M."/>
        </authorList>
    </citation>
    <scope>NUCLEOTIDE SEQUENCE [LARGE SCALE GENOMIC DNA]</scope>
    <source>
        <strain evidence="3 4">HH103</strain>
    </source>
</reference>
<dbReference type="AlphaFoldDB" id="G9A599"/>
<evidence type="ECO:0000313" key="4">
    <source>
        <dbReference type="Proteomes" id="UP000007735"/>
    </source>
</evidence>
<feature type="transmembrane region" description="Helical" evidence="1">
    <location>
        <begin position="74"/>
        <end position="93"/>
    </location>
</feature>
<protein>
    <submittedName>
        <fullName evidence="3">UPF0191 membrane protein KPN78578_36300</fullName>
    </submittedName>
</protein>
<feature type="transmembrane region" description="Helical" evidence="1">
    <location>
        <begin position="113"/>
        <end position="128"/>
    </location>
</feature>
<dbReference type="PATRIC" id="fig|380.5.peg.3941"/>
<dbReference type="Pfam" id="PF13670">
    <property type="entry name" value="PepSY_2"/>
    <property type="match status" value="1"/>
</dbReference>
<keyword evidence="1" id="KW-0812">Transmembrane</keyword>
<dbReference type="InterPro" id="IPR025711">
    <property type="entry name" value="PepSY"/>
</dbReference>
<dbReference type="HOGENOM" id="CLU_1239323_0_0_5"/>
<gene>
    <name evidence="3" type="ordered locus">SFHH103_03729</name>
</gene>
<dbReference type="EMBL" id="HE616890">
    <property type="protein sequence ID" value="CCE98220.1"/>
    <property type="molecule type" value="Genomic_DNA"/>
</dbReference>
<feature type="domain" description="PepSY" evidence="2">
    <location>
        <begin position="163"/>
        <end position="207"/>
    </location>
</feature>
<dbReference type="STRING" id="1117943.SFHH103_03729"/>
<evidence type="ECO:0000313" key="3">
    <source>
        <dbReference type="EMBL" id="CCE98220.1"/>
    </source>
</evidence>
<dbReference type="KEGG" id="sfh:SFHH103_03729"/>
<evidence type="ECO:0000259" key="2">
    <source>
        <dbReference type="Pfam" id="PF13670"/>
    </source>
</evidence>